<proteinExistence type="predicted"/>
<protein>
    <submittedName>
        <fullName evidence="1">Uncharacterized protein</fullName>
    </submittedName>
</protein>
<gene>
    <name evidence="1" type="ORF">HMPREF0766_11706</name>
</gene>
<sequence>MSGSKLFLLLYNNKIMSRLCNRLIAVKQNKKGGNPTFPPSKVTFIGLRLHL</sequence>
<reference evidence="1" key="1">
    <citation type="submission" date="2010-07" db="EMBL/GenBank/DDBJ databases">
        <authorList>
            <person name="Muzny D."/>
            <person name="Qin X."/>
            <person name="Buhay C."/>
            <person name="Dugan-Rocha S."/>
            <person name="Ding Y."/>
            <person name="Chen G."/>
            <person name="Hawes A."/>
            <person name="Holder M."/>
            <person name="Jhangiani S."/>
            <person name="Johnson A."/>
            <person name="Khan Z."/>
            <person name="Li Z."/>
            <person name="Liu W."/>
            <person name="Liu X."/>
            <person name="Perez L."/>
            <person name="Shen H."/>
            <person name="Wang Q."/>
            <person name="Watt J."/>
            <person name="Xi L."/>
            <person name="Xin Y."/>
            <person name="Zhou J."/>
            <person name="Deng J."/>
            <person name="Jiang H."/>
            <person name="Liu Y."/>
            <person name="Qu J."/>
            <person name="Song X.-Z."/>
            <person name="Zhang L."/>
            <person name="Villasana D."/>
            <person name="Johnson A."/>
            <person name="Liu J."/>
            <person name="Liyanage D."/>
            <person name="Lorensuhewa L."/>
            <person name="Robinson T."/>
            <person name="Song A."/>
            <person name="Song B.-B."/>
            <person name="Dinh H."/>
            <person name="Thornton R."/>
            <person name="Coyle M."/>
            <person name="Francisco L."/>
            <person name="Jackson L."/>
            <person name="Javaid M."/>
            <person name="Korchina V."/>
            <person name="Kovar C."/>
            <person name="Mata R."/>
            <person name="Mathew T."/>
            <person name="Ngo R."/>
            <person name="Nguyen L."/>
            <person name="Nguyen N."/>
            <person name="Okwuonu G."/>
            <person name="Ongeri F."/>
            <person name="Pham C."/>
            <person name="Simmons D."/>
            <person name="Wilczek-Boney K."/>
            <person name="Hale W."/>
            <person name="Jakkamsetti A."/>
            <person name="Pham P."/>
            <person name="Ruth R."/>
            <person name="San Lucas F."/>
            <person name="Warren J."/>
            <person name="Zhang J."/>
            <person name="Zhao Z."/>
            <person name="Zhou C."/>
            <person name="Zhu D."/>
            <person name="Lee S."/>
            <person name="Bess C."/>
            <person name="Blankenburg K."/>
            <person name="Forbes L."/>
            <person name="Fu Q."/>
            <person name="Gubbala S."/>
            <person name="Hirani K."/>
            <person name="Jayaseelan J.C."/>
            <person name="Lara F."/>
            <person name="Munidasa M."/>
            <person name="Palculict T."/>
            <person name="Patil S."/>
            <person name="Pu L.-L."/>
            <person name="Saada N."/>
            <person name="Tang L."/>
            <person name="Weissenberger G."/>
            <person name="Zhu Y."/>
            <person name="Hemphill L."/>
            <person name="Shang Y."/>
            <person name="Youmans B."/>
            <person name="Ayvaz T."/>
            <person name="Ross M."/>
            <person name="Santibanez J."/>
            <person name="Aqrawi P."/>
            <person name="Gross S."/>
            <person name="Joshi V."/>
            <person name="Fowler G."/>
            <person name="Nazareth L."/>
            <person name="Reid J."/>
            <person name="Worley K."/>
            <person name="Petrosino J."/>
            <person name="Highlander S."/>
            <person name="Gibbs R."/>
        </authorList>
    </citation>
    <scope>NUCLEOTIDE SEQUENCE [LARGE SCALE GENOMIC DNA]</scope>
    <source>
        <strain evidence="1">ATCC 33861</strain>
    </source>
</reference>
<dbReference type="AlphaFoldDB" id="D7VL37"/>
<evidence type="ECO:0000313" key="2">
    <source>
        <dbReference type="Proteomes" id="UP000006258"/>
    </source>
</evidence>
<dbReference type="EMBL" id="ACHA02000006">
    <property type="protein sequence ID" value="EFK58310.1"/>
    <property type="molecule type" value="Genomic_DNA"/>
</dbReference>
<comment type="caution">
    <text evidence="1">The sequence shown here is derived from an EMBL/GenBank/DDBJ whole genome shotgun (WGS) entry which is preliminary data.</text>
</comment>
<accession>D7VL37</accession>
<organism evidence="1 2">
    <name type="scientific">Sphingobacterium spiritivorum ATCC 33861</name>
    <dbReference type="NCBI Taxonomy" id="525373"/>
    <lineage>
        <taxon>Bacteria</taxon>
        <taxon>Pseudomonadati</taxon>
        <taxon>Bacteroidota</taxon>
        <taxon>Sphingobacteriia</taxon>
        <taxon>Sphingobacteriales</taxon>
        <taxon>Sphingobacteriaceae</taxon>
        <taxon>Sphingobacterium</taxon>
    </lineage>
</organism>
<evidence type="ECO:0000313" key="1">
    <source>
        <dbReference type="EMBL" id="EFK58310.1"/>
    </source>
</evidence>
<dbReference type="STRING" id="525373.HMPREF0766_11706"/>
<keyword evidence="2" id="KW-1185">Reference proteome</keyword>
<dbReference type="HOGENOM" id="CLU_3103968_0_0_10"/>
<dbReference type="Proteomes" id="UP000006258">
    <property type="component" value="Unassembled WGS sequence"/>
</dbReference>
<name>D7VL37_SPHSI</name>